<feature type="compositionally biased region" description="Low complexity" evidence="1">
    <location>
        <begin position="71"/>
        <end position="80"/>
    </location>
</feature>
<dbReference type="EMBL" id="CADCVO010000430">
    <property type="protein sequence ID" value="CAA9508799.1"/>
    <property type="molecule type" value="Genomic_DNA"/>
</dbReference>
<feature type="compositionally biased region" description="Basic residues" evidence="1">
    <location>
        <begin position="1"/>
        <end position="10"/>
    </location>
</feature>
<gene>
    <name evidence="2" type="ORF">AVDCRST_MAG13-2690</name>
</gene>
<feature type="compositionally biased region" description="Low complexity" evidence="1">
    <location>
        <begin position="330"/>
        <end position="341"/>
    </location>
</feature>
<feature type="compositionally biased region" description="Basic and acidic residues" evidence="1">
    <location>
        <begin position="200"/>
        <end position="222"/>
    </location>
</feature>
<proteinExistence type="predicted"/>
<feature type="compositionally biased region" description="Basic residues" evidence="1">
    <location>
        <begin position="50"/>
        <end position="70"/>
    </location>
</feature>
<feature type="non-terminal residue" evidence="2">
    <location>
        <position position="1"/>
    </location>
</feature>
<feature type="compositionally biased region" description="Low complexity" evidence="1">
    <location>
        <begin position="135"/>
        <end position="144"/>
    </location>
</feature>
<feature type="compositionally biased region" description="Pro residues" evidence="1">
    <location>
        <begin position="122"/>
        <end position="134"/>
    </location>
</feature>
<feature type="region of interest" description="Disordered" evidence="1">
    <location>
        <begin position="1"/>
        <end position="380"/>
    </location>
</feature>
<accession>A0A6J4SYH2</accession>
<organism evidence="2">
    <name type="scientific">uncultured Solirubrobacteraceae bacterium</name>
    <dbReference type="NCBI Taxonomy" id="1162706"/>
    <lineage>
        <taxon>Bacteria</taxon>
        <taxon>Bacillati</taxon>
        <taxon>Actinomycetota</taxon>
        <taxon>Thermoleophilia</taxon>
        <taxon>Solirubrobacterales</taxon>
        <taxon>Solirubrobacteraceae</taxon>
        <taxon>environmental samples</taxon>
    </lineage>
</organism>
<protein>
    <submittedName>
        <fullName evidence="2">Uncharacterized protein</fullName>
    </submittedName>
</protein>
<evidence type="ECO:0000313" key="2">
    <source>
        <dbReference type="EMBL" id="CAA9508799.1"/>
    </source>
</evidence>
<evidence type="ECO:0000256" key="1">
    <source>
        <dbReference type="SAM" id="MobiDB-lite"/>
    </source>
</evidence>
<feature type="compositionally biased region" description="Basic residues" evidence="1">
    <location>
        <begin position="304"/>
        <end position="315"/>
    </location>
</feature>
<feature type="compositionally biased region" description="Basic residues" evidence="1">
    <location>
        <begin position="181"/>
        <end position="199"/>
    </location>
</feature>
<sequence length="380" mass="40129">ARPRLHRRSGPRPGPPRPGGRGPPQARRRGVPQDHAGRPLGRRRGDGVGRRRAGPRGLRPRPARPRRRALHGAPALRRAAQPGGAPSRSRRDVRPRRPPRRPAAAGGGDGSRPARARRLDPGPAPARAPGPGPRPRGAGVGAVPDRARGQAVPPGLRPRSARALPHRGAGRVGDGLDVPGHRPRRRRGGSPPARHRQARGLHDGPRVHRDDGRRQAPRRDPSRLLPDPPGDRRPAGLPGSGRSRAPAHHPVPPRLARARLARGAVHARGDARALLRQPRRPPRLLRPAGEGAPRRRGLVGLRPGARRRRVLRARRGPRERTRGAAGGRGPRAPRAPGALGADPPPPRRGARGAPAARARAGDAPAAGDGAGSRAAAARGV</sequence>
<name>A0A6J4SYH2_9ACTN</name>
<dbReference type="AlphaFoldDB" id="A0A6J4SYH2"/>
<feature type="compositionally biased region" description="Basic and acidic residues" evidence="1">
    <location>
        <begin position="31"/>
        <end position="49"/>
    </location>
</feature>
<feature type="non-terminal residue" evidence="2">
    <location>
        <position position="380"/>
    </location>
</feature>
<reference evidence="2" key="1">
    <citation type="submission" date="2020-02" db="EMBL/GenBank/DDBJ databases">
        <authorList>
            <person name="Meier V. D."/>
        </authorList>
    </citation>
    <scope>NUCLEOTIDE SEQUENCE</scope>
    <source>
        <strain evidence="2">AVDCRST_MAG13</strain>
    </source>
</reference>
<feature type="compositionally biased region" description="Basic residues" evidence="1">
    <location>
        <begin position="91"/>
        <end position="100"/>
    </location>
</feature>
<feature type="compositionally biased region" description="Low complexity" evidence="1">
    <location>
        <begin position="351"/>
        <end position="380"/>
    </location>
</feature>